<reference evidence="4 5" key="1">
    <citation type="submission" date="2024-02" db="EMBL/GenBank/DDBJ databases">
        <title>High-quality chromosome-scale genome assembly of Pensacola bahiagrass (Paspalum notatum Flugge var. saurae).</title>
        <authorList>
            <person name="Vega J.M."/>
            <person name="Podio M."/>
            <person name="Orjuela J."/>
            <person name="Siena L.A."/>
            <person name="Pessino S.C."/>
            <person name="Combes M.C."/>
            <person name="Mariac C."/>
            <person name="Albertini E."/>
            <person name="Pupilli F."/>
            <person name="Ortiz J.P.A."/>
            <person name="Leblanc O."/>
        </authorList>
    </citation>
    <scope>NUCLEOTIDE SEQUENCE [LARGE SCALE GENOMIC DNA]</scope>
    <source>
        <strain evidence="4">R1</strain>
        <tissue evidence="4">Leaf</tissue>
    </source>
</reference>
<dbReference type="AlphaFoldDB" id="A0AAQ3UL06"/>
<keyword evidence="1" id="KW-0813">Transport</keyword>
<evidence type="ECO:0000313" key="5">
    <source>
        <dbReference type="Proteomes" id="UP001341281"/>
    </source>
</evidence>
<name>A0AAQ3UL06_PASNO</name>
<dbReference type="PROSITE" id="PS51313">
    <property type="entry name" value="VPS28_N"/>
    <property type="match status" value="1"/>
</dbReference>
<feature type="region of interest" description="Disordered" evidence="2">
    <location>
        <begin position="49"/>
        <end position="76"/>
    </location>
</feature>
<feature type="domain" description="VPS28 N-terminal" evidence="3">
    <location>
        <begin position="1"/>
        <end position="19"/>
    </location>
</feature>
<dbReference type="Proteomes" id="UP001341281">
    <property type="component" value="Chromosome 08"/>
</dbReference>
<keyword evidence="1" id="KW-0653">Protein transport</keyword>
<proteinExistence type="inferred from homology"/>
<dbReference type="InterPro" id="IPR017898">
    <property type="entry name" value="VPS28_N"/>
</dbReference>
<feature type="compositionally biased region" description="Basic residues" evidence="2">
    <location>
        <begin position="51"/>
        <end position="68"/>
    </location>
</feature>
<dbReference type="Gene3D" id="4.10.60.10">
    <property type="entry name" value="Zinc finger, CCHC-type"/>
    <property type="match status" value="1"/>
</dbReference>
<evidence type="ECO:0000313" key="4">
    <source>
        <dbReference type="EMBL" id="WVZ91134.1"/>
    </source>
</evidence>
<gene>
    <name evidence="4" type="ORF">U9M48_037343</name>
</gene>
<protein>
    <recommendedName>
        <fullName evidence="3">VPS28 N-terminal domain-containing protein</fullName>
    </recommendedName>
</protein>
<accession>A0AAQ3UL06</accession>
<dbReference type="GO" id="GO:0015031">
    <property type="term" value="P:protein transport"/>
    <property type="evidence" value="ECO:0007669"/>
    <property type="project" value="UniProtKB-UniRule"/>
</dbReference>
<evidence type="ECO:0000256" key="2">
    <source>
        <dbReference type="SAM" id="MobiDB-lite"/>
    </source>
</evidence>
<dbReference type="EMBL" id="CP144752">
    <property type="protein sequence ID" value="WVZ91134.1"/>
    <property type="molecule type" value="Genomic_DNA"/>
</dbReference>
<sequence>MEKALKKLNSKGVPITIEEIAHNSQRKKERRGGCFGCGEKEHYMDSCPIIARRKRRRRGTSSRRRKKNKEIGTRRL</sequence>
<organism evidence="4 5">
    <name type="scientific">Paspalum notatum var. saurae</name>
    <dbReference type="NCBI Taxonomy" id="547442"/>
    <lineage>
        <taxon>Eukaryota</taxon>
        <taxon>Viridiplantae</taxon>
        <taxon>Streptophyta</taxon>
        <taxon>Embryophyta</taxon>
        <taxon>Tracheophyta</taxon>
        <taxon>Spermatophyta</taxon>
        <taxon>Magnoliopsida</taxon>
        <taxon>Liliopsida</taxon>
        <taxon>Poales</taxon>
        <taxon>Poaceae</taxon>
        <taxon>PACMAD clade</taxon>
        <taxon>Panicoideae</taxon>
        <taxon>Andropogonodae</taxon>
        <taxon>Paspaleae</taxon>
        <taxon>Paspalinae</taxon>
        <taxon>Paspalum</taxon>
    </lineage>
</organism>
<keyword evidence="5" id="KW-1185">Reference proteome</keyword>
<comment type="similarity">
    <text evidence="1">Belongs to the VPS28 family.</text>
</comment>
<evidence type="ECO:0000259" key="3">
    <source>
        <dbReference type="PROSITE" id="PS51313"/>
    </source>
</evidence>
<evidence type="ECO:0000256" key="1">
    <source>
        <dbReference type="PROSITE-ProRule" id="PRU00645"/>
    </source>
</evidence>